<feature type="compositionally biased region" description="Low complexity" evidence="12">
    <location>
        <begin position="112"/>
        <end position="123"/>
    </location>
</feature>
<proteinExistence type="inferred from homology"/>
<dbReference type="InterPro" id="IPR014001">
    <property type="entry name" value="Helicase_ATP-bd"/>
</dbReference>
<comment type="catalytic activity">
    <reaction evidence="11">
        <text>ATP + H2O = ADP + phosphate + H(+)</text>
        <dbReference type="Rhea" id="RHEA:13065"/>
        <dbReference type="ChEBI" id="CHEBI:15377"/>
        <dbReference type="ChEBI" id="CHEBI:15378"/>
        <dbReference type="ChEBI" id="CHEBI:30616"/>
        <dbReference type="ChEBI" id="CHEBI:43474"/>
        <dbReference type="ChEBI" id="CHEBI:456216"/>
        <dbReference type="EC" id="3.6.4.12"/>
    </reaction>
    <physiologicalReaction direction="left-to-right" evidence="11">
        <dbReference type="Rhea" id="RHEA:13066"/>
    </physiologicalReaction>
</comment>
<sequence length="736" mass="80725">MTSSPPPPPLYTPHPPSQSTLHAFLTRQLHLLAAERQAEIDQTSLLASNCSPRLLEKRGLAIGGLSISSTSIGLGGKTLIELYLPQAHHNSTILPSHTFRTGDPARLEPAPSSSKKSSSTTSSARDKDKDKDSPGVEGVVARVTNEKIVLSLSESGSGSGGNGEGGLKLANSATFDRMESTLRHLARLILPPEFITYGQLPSSSNSVENAPLLQVLFGLRQPTLKPKEKTEPVQWFDETLNESQKRAVEFVLGMEEVGCIHGPPGTGKTFTLVEIIRQLVVVQGKRVLVCGASNLAVDNLLARLSPLFPPKTLLRLGHPARISPLLLPRTLDYQASHSEEADLVRDVKGELEGNMKTLQKGKGEKGRVWGKERGKVWEEVRELRKEYRTREAKVVKNVVAGAQVVLSTCHGSGSRQINNMDFDVCIIDEATQAVEAVCWIPILKSKKLILAGDPLQLPPTILSANNKSTQTNIKLKPIPLPDEAELRPPRTLETTLFDRLERIYGPGIKRLLAVQYRMNETISAFPSDALYNSQLVNHESVAKRRLIDLPSITDPTSEDAQDTLTPTLVFFDTAGSEMYERLEGDGEDGSVQKGKVGEGSRYNENEAEIVSRWVRKLIALGVPEPEVAIITPYQAQVAHIASMLREEFPDLVCGSVDGMQGQEREAVVLSLVRSNATREVGFLAEERRLNVAMTRAKRQLCVVGDSSTVSQGSKYLKAWMDHLEEHADVRFALDEM</sequence>
<evidence type="ECO:0000256" key="12">
    <source>
        <dbReference type="SAM" id="MobiDB-lite"/>
    </source>
</evidence>
<accession>A0A8K0NN91</accession>
<evidence type="ECO:0000256" key="4">
    <source>
        <dbReference type="ARBA" id="ARBA00012551"/>
    </source>
</evidence>
<dbReference type="InterPro" id="IPR003593">
    <property type="entry name" value="AAA+_ATPase"/>
</dbReference>
<comment type="caution">
    <text evidence="15">The sequence shown here is derived from an EMBL/GenBank/DDBJ whole genome shotgun (WGS) entry which is preliminary data.</text>
</comment>
<dbReference type="SMART" id="SM00382">
    <property type="entry name" value="AAA"/>
    <property type="match status" value="1"/>
</dbReference>
<evidence type="ECO:0000256" key="10">
    <source>
        <dbReference type="ARBA" id="ARBA00023242"/>
    </source>
</evidence>
<feature type="domain" description="AAA+ ATPase" evidence="13">
    <location>
        <begin position="254"/>
        <end position="501"/>
    </location>
</feature>
<organism evidence="15 16">
    <name type="scientific">Filobasidium floriforme</name>
    <dbReference type="NCBI Taxonomy" id="5210"/>
    <lineage>
        <taxon>Eukaryota</taxon>
        <taxon>Fungi</taxon>
        <taxon>Dikarya</taxon>
        <taxon>Basidiomycota</taxon>
        <taxon>Agaricomycotina</taxon>
        <taxon>Tremellomycetes</taxon>
        <taxon>Filobasidiales</taxon>
        <taxon>Filobasidiaceae</taxon>
        <taxon>Filobasidium</taxon>
    </lineage>
</organism>
<comment type="subcellular location">
    <subcellularLocation>
        <location evidence="2">Cytoplasm</location>
    </subcellularLocation>
    <subcellularLocation>
        <location evidence="1">Nucleus</location>
    </subcellularLocation>
</comment>
<keyword evidence="6" id="KW-0547">Nucleotide-binding</keyword>
<gene>
    <name evidence="15" type="ORF">FFLO_05399</name>
</gene>
<evidence type="ECO:0000256" key="9">
    <source>
        <dbReference type="ARBA" id="ARBA00022840"/>
    </source>
</evidence>
<evidence type="ECO:0000256" key="6">
    <source>
        <dbReference type="ARBA" id="ARBA00022741"/>
    </source>
</evidence>
<dbReference type="GO" id="GO:0005634">
    <property type="term" value="C:nucleus"/>
    <property type="evidence" value="ECO:0007669"/>
    <property type="project" value="UniProtKB-SubCell"/>
</dbReference>
<dbReference type="CDD" id="cd18044">
    <property type="entry name" value="DEXXQc_SMUBP2"/>
    <property type="match status" value="1"/>
</dbReference>
<dbReference type="SMART" id="SM00487">
    <property type="entry name" value="DEXDc"/>
    <property type="match status" value="1"/>
</dbReference>
<dbReference type="Pfam" id="PF21138">
    <property type="entry name" value="SMUBP-2_HCS1_1B"/>
    <property type="match status" value="1"/>
</dbReference>
<feature type="compositionally biased region" description="Basic and acidic residues" evidence="12">
    <location>
        <begin position="124"/>
        <end position="134"/>
    </location>
</feature>
<dbReference type="InterPro" id="IPR048761">
    <property type="entry name" value="SMUBP-2_HCS1_1B"/>
</dbReference>
<evidence type="ECO:0000256" key="2">
    <source>
        <dbReference type="ARBA" id="ARBA00004496"/>
    </source>
</evidence>
<keyword evidence="7" id="KW-0378">Hydrolase</keyword>
<dbReference type="PANTHER" id="PTHR43788">
    <property type="entry name" value="DNA2/NAM7 HELICASE FAMILY MEMBER"/>
    <property type="match status" value="1"/>
</dbReference>
<keyword evidence="9" id="KW-0067">ATP-binding</keyword>
<reference evidence="15" key="1">
    <citation type="submission" date="2020-04" db="EMBL/GenBank/DDBJ databases">
        <title>Analysis of mating type loci in Filobasidium floriforme.</title>
        <authorList>
            <person name="Nowrousian M."/>
        </authorList>
    </citation>
    <scope>NUCLEOTIDE SEQUENCE</scope>
    <source>
        <strain evidence="15">CBS 6242</strain>
    </source>
</reference>
<evidence type="ECO:0000259" key="14">
    <source>
        <dbReference type="SMART" id="SM00487"/>
    </source>
</evidence>
<keyword evidence="8" id="KW-0347">Helicase</keyword>
<dbReference type="EC" id="3.6.4.12" evidence="4"/>
<keyword evidence="5" id="KW-0963">Cytoplasm</keyword>
<protein>
    <recommendedName>
        <fullName evidence="4">DNA helicase</fullName>
        <ecNumber evidence="4">3.6.4.12</ecNumber>
    </recommendedName>
</protein>
<dbReference type="GO" id="GO:0016787">
    <property type="term" value="F:hydrolase activity"/>
    <property type="evidence" value="ECO:0007669"/>
    <property type="project" value="UniProtKB-KW"/>
</dbReference>
<dbReference type="InterPro" id="IPR041677">
    <property type="entry name" value="DNA2/NAM7_AAA_11"/>
</dbReference>
<dbReference type="Gene3D" id="2.40.30.270">
    <property type="match status" value="1"/>
</dbReference>
<dbReference type="InterPro" id="IPR027417">
    <property type="entry name" value="P-loop_NTPase"/>
</dbReference>
<dbReference type="Proteomes" id="UP000812966">
    <property type="component" value="Unassembled WGS sequence"/>
</dbReference>
<keyword evidence="16" id="KW-1185">Reference proteome</keyword>
<dbReference type="GO" id="GO:0043139">
    <property type="term" value="F:5'-3' DNA helicase activity"/>
    <property type="evidence" value="ECO:0007669"/>
    <property type="project" value="TreeGrafter"/>
</dbReference>
<name>A0A8K0NN91_9TREE</name>
<evidence type="ECO:0000256" key="1">
    <source>
        <dbReference type="ARBA" id="ARBA00004123"/>
    </source>
</evidence>
<dbReference type="EMBL" id="JABELV010000135">
    <property type="protein sequence ID" value="KAG7529812.1"/>
    <property type="molecule type" value="Genomic_DNA"/>
</dbReference>
<evidence type="ECO:0000256" key="11">
    <source>
        <dbReference type="ARBA" id="ARBA00048432"/>
    </source>
</evidence>
<dbReference type="InterPro" id="IPR047187">
    <property type="entry name" value="SF1_C_Upf1"/>
</dbReference>
<dbReference type="CDD" id="cd18808">
    <property type="entry name" value="SF1_C_Upf1"/>
    <property type="match status" value="1"/>
</dbReference>
<evidence type="ECO:0000256" key="7">
    <source>
        <dbReference type="ARBA" id="ARBA00022801"/>
    </source>
</evidence>
<evidence type="ECO:0000313" key="15">
    <source>
        <dbReference type="EMBL" id="KAG7529812.1"/>
    </source>
</evidence>
<dbReference type="Gene3D" id="3.40.50.300">
    <property type="entry name" value="P-loop containing nucleotide triphosphate hydrolases"/>
    <property type="match status" value="2"/>
</dbReference>
<evidence type="ECO:0000313" key="16">
    <source>
        <dbReference type="Proteomes" id="UP000812966"/>
    </source>
</evidence>
<dbReference type="InterPro" id="IPR050534">
    <property type="entry name" value="Coronavir_polyprotein_1ab"/>
</dbReference>
<dbReference type="SUPFAM" id="SSF52540">
    <property type="entry name" value="P-loop containing nucleoside triphosphate hydrolases"/>
    <property type="match status" value="1"/>
</dbReference>
<dbReference type="GO" id="GO:0003723">
    <property type="term" value="F:RNA binding"/>
    <property type="evidence" value="ECO:0007669"/>
    <property type="project" value="InterPro"/>
</dbReference>
<feature type="domain" description="Helicase ATP-binding" evidence="14">
    <location>
        <begin position="236"/>
        <end position="493"/>
    </location>
</feature>
<evidence type="ECO:0000259" key="13">
    <source>
        <dbReference type="SMART" id="SM00382"/>
    </source>
</evidence>
<keyword evidence="10" id="KW-0539">Nucleus</keyword>
<dbReference type="GO" id="GO:0005524">
    <property type="term" value="F:ATP binding"/>
    <property type="evidence" value="ECO:0007669"/>
    <property type="project" value="UniProtKB-KW"/>
</dbReference>
<dbReference type="Pfam" id="PF13086">
    <property type="entry name" value="AAA_11"/>
    <property type="match status" value="1"/>
</dbReference>
<evidence type="ECO:0000256" key="8">
    <source>
        <dbReference type="ARBA" id="ARBA00022806"/>
    </source>
</evidence>
<dbReference type="AlphaFoldDB" id="A0A8K0NN91"/>
<comment type="similarity">
    <text evidence="3">Belongs to the DNA2/NAM7 helicase family.</text>
</comment>
<dbReference type="Pfam" id="PF13087">
    <property type="entry name" value="AAA_12"/>
    <property type="match status" value="1"/>
</dbReference>
<dbReference type="PANTHER" id="PTHR43788:SF8">
    <property type="entry name" value="DNA-BINDING PROTEIN SMUBP-2"/>
    <property type="match status" value="1"/>
</dbReference>
<feature type="region of interest" description="Disordered" evidence="12">
    <location>
        <begin position="94"/>
        <end position="138"/>
    </location>
</feature>
<evidence type="ECO:0000256" key="3">
    <source>
        <dbReference type="ARBA" id="ARBA00007913"/>
    </source>
</evidence>
<dbReference type="GO" id="GO:0005737">
    <property type="term" value="C:cytoplasm"/>
    <property type="evidence" value="ECO:0007669"/>
    <property type="project" value="UniProtKB-SubCell"/>
</dbReference>
<evidence type="ECO:0000256" key="5">
    <source>
        <dbReference type="ARBA" id="ARBA00022490"/>
    </source>
</evidence>
<dbReference type="InterPro" id="IPR041679">
    <property type="entry name" value="DNA2/NAM7-like_C"/>
</dbReference>